<organism evidence="1 2">
    <name type="scientific">Lactuca saligna</name>
    <name type="common">Willowleaf lettuce</name>
    <dbReference type="NCBI Taxonomy" id="75948"/>
    <lineage>
        <taxon>Eukaryota</taxon>
        <taxon>Viridiplantae</taxon>
        <taxon>Streptophyta</taxon>
        <taxon>Embryophyta</taxon>
        <taxon>Tracheophyta</taxon>
        <taxon>Spermatophyta</taxon>
        <taxon>Magnoliopsida</taxon>
        <taxon>eudicotyledons</taxon>
        <taxon>Gunneridae</taxon>
        <taxon>Pentapetalae</taxon>
        <taxon>asterids</taxon>
        <taxon>campanulids</taxon>
        <taxon>Asterales</taxon>
        <taxon>Asteraceae</taxon>
        <taxon>Cichorioideae</taxon>
        <taxon>Cichorieae</taxon>
        <taxon>Lactucinae</taxon>
        <taxon>Lactuca</taxon>
    </lineage>
</organism>
<keyword evidence="2" id="KW-1185">Reference proteome</keyword>
<dbReference type="AlphaFoldDB" id="A0AA36A3B6"/>
<reference evidence="1" key="1">
    <citation type="submission" date="2023-04" db="EMBL/GenBank/DDBJ databases">
        <authorList>
            <person name="Vijverberg K."/>
            <person name="Xiong W."/>
            <person name="Schranz E."/>
        </authorList>
    </citation>
    <scope>NUCLEOTIDE SEQUENCE</scope>
</reference>
<accession>A0AA36A3B6</accession>
<proteinExistence type="predicted"/>
<sequence length="118" mass="13816">MKPQYETCSATKITAVKVTGLFETESFPNANFKVSRGSSIQVYKFTLTNLPCLNSYDWIVLYNLSLRDGQKYEPVIAHLKQMIFHTFMSMRRWMLKLMPCYEGSQVYFLKIILLVLTR</sequence>
<gene>
    <name evidence="1" type="ORF">LSALG_LOCUS42172</name>
</gene>
<dbReference type="Proteomes" id="UP001177003">
    <property type="component" value="Chromosome 9"/>
</dbReference>
<name>A0AA36A3B6_LACSI</name>
<evidence type="ECO:0000313" key="2">
    <source>
        <dbReference type="Proteomes" id="UP001177003"/>
    </source>
</evidence>
<dbReference type="EMBL" id="OX465085">
    <property type="protein sequence ID" value="CAI9303755.1"/>
    <property type="molecule type" value="Genomic_DNA"/>
</dbReference>
<protein>
    <submittedName>
        <fullName evidence="1">Uncharacterized protein</fullName>
    </submittedName>
</protein>
<evidence type="ECO:0000313" key="1">
    <source>
        <dbReference type="EMBL" id="CAI9303755.1"/>
    </source>
</evidence>